<evidence type="ECO:0000313" key="2">
    <source>
        <dbReference type="EMBL" id="GLR13285.1"/>
    </source>
</evidence>
<feature type="domain" description="HTH luxR-type" evidence="1">
    <location>
        <begin position="167"/>
        <end position="225"/>
    </location>
</feature>
<dbReference type="InterPro" id="IPR036388">
    <property type="entry name" value="WH-like_DNA-bd_sf"/>
</dbReference>
<dbReference type="InterPro" id="IPR000792">
    <property type="entry name" value="Tscrpt_reg_LuxR_C"/>
</dbReference>
<comment type="caution">
    <text evidence="2">The sequence shown here is derived from an EMBL/GenBank/DDBJ whole genome shotgun (WGS) entry which is preliminary data.</text>
</comment>
<gene>
    <name evidence="2" type="ORF">GCM10007907_20750</name>
</gene>
<proteinExistence type="predicted"/>
<evidence type="ECO:0000259" key="1">
    <source>
        <dbReference type="SMART" id="SM00421"/>
    </source>
</evidence>
<reference evidence="3" key="1">
    <citation type="journal article" date="2019" name="Int. J. Syst. Evol. Microbiol.">
        <title>The Global Catalogue of Microorganisms (GCM) 10K type strain sequencing project: providing services to taxonomists for standard genome sequencing and annotation.</title>
        <authorList>
            <consortium name="The Broad Institute Genomics Platform"/>
            <consortium name="The Broad Institute Genome Sequencing Center for Infectious Disease"/>
            <person name="Wu L."/>
            <person name="Ma J."/>
        </authorList>
    </citation>
    <scope>NUCLEOTIDE SEQUENCE [LARGE SCALE GENOMIC DNA]</scope>
    <source>
        <strain evidence="3">NBRC 110044</strain>
    </source>
</reference>
<sequence length="234" mass="25433">MTALRDSLGHIRHADNLADQVAAMASALGFRSFMLGYVNPSLSSKPFWVDNMPTRTWDSTAVVCRDPVAAAIVATKESKTILWTSDTYAQAGAGDLWELGNSVGIHNGVARLACLGGKRRMMMSMDRDVPFDGTPEQEAMLISELVTFSEVLAGTVASIFDIQSLIEHDLTARELEALKWVFAHGYTEYQVSEQLNVSFADARRILRHATEKIGAGSYLQAAMIAARHGALGAI</sequence>
<name>A0ABQ5YIW3_9NEIS</name>
<dbReference type="InterPro" id="IPR016032">
    <property type="entry name" value="Sig_transdc_resp-reg_C-effctor"/>
</dbReference>
<accession>A0ABQ5YIW3</accession>
<dbReference type="InterPro" id="IPR036693">
    <property type="entry name" value="TF_LuxR_autoind-bd_dom_sf"/>
</dbReference>
<protein>
    <recommendedName>
        <fullName evidence="1">HTH luxR-type domain-containing protein</fullName>
    </recommendedName>
</protein>
<dbReference type="SUPFAM" id="SSF46894">
    <property type="entry name" value="C-terminal effector domain of the bipartite response regulators"/>
    <property type="match status" value="1"/>
</dbReference>
<keyword evidence="3" id="KW-1185">Reference proteome</keyword>
<dbReference type="RefSeq" id="WP_284196392.1">
    <property type="nucleotide sequence ID" value="NZ_BSOG01000002.1"/>
</dbReference>
<dbReference type="Proteomes" id="UP001156706">
    <property type="component" value="Unassembled WGS sequence"/>
</dbReference>
<dbReference type="Gene3D" id="1.10.10.10">
    <property type="entry name" value="Winged helix-like DNA-binding domain superfamily/Winged helix DNA-binding domain"/>
    <property type="match status" value="1"/>
</dbReference>
<dbReference type="SUPFAM" id="SSF75516">
    <property type="entry name" value="Pheromone-binding domain of LuxR-like quorum-sensing transcription factors"/>
    <property type="match status" value="1"/>
</dbReference>
<dbReference type="EMBL" id="BSOG01000002">
    <property type="protein sequence ID" value="GLR13285.1"/>
    <property type="molecule type" value="Genomic_DNA"/>
</dbReference>
<dbReference type="Gene3D" id="3.30.450.80">
    <property type="entry name" value="Transcription factor LuxR-like, autoinducer-binding domain"/>
    <property type="match status" value="1"/>
</dbReference>
<organism evidence="2 3">
    <name type="scientific">Chitinimonas prasina</name>
    <dbReference type="NCBI Taxonomy" id="1434937"/>
    <lineage>
        <taxon>Bacteria</taxon>
        <taxon>Pseudomonadati</taxon>
        <taxon>Pseudomonadota</taxon>
        <taxon>Betaproteobacteria</taxon>
        <taxon>Neisseriales</taxon>
        <taxon>Chitinibacteraceae</taxon>
        <taxon>Chitinimonas</taxon>
    </lineage>
</organism>
<dbReference type="SMART" id="SM00421">
    <property type="entry name" value="HTH_LUXR"/>
    <property type="match status" value="1"/>
</dbReference>
<evidence type="ECO:0000313" key="3">
    <source>
        <dbReference type="Proteomes" id="UP001156706"/>
    </source>
</evidence>